<protein>
    <submittedName>
        <fullName evidence="1">Uncharacterized protein</fullName>
    </submittedName>
</protein>
<reference evidence="1 2" key="1">
    <citation type="submission" date="2020-08" db="EMBL/GenBank/DDBJ databases">
        <authorList>
            <person name="Liu C."/>
            <person name="Sun Q."/>
        </authorList>
    </citation>
    <scope>NUCLEOTIDE SEQUENCE [LARGE SCALE GENOMIC DNA]</scope>
    <source>
        <strain evidence="1 2">L34</strain>
    </source>
</reference>
<sequence>MKIIQKVKKYQKKKAKKAAKEELKQMIPTLRGQLNEVTSGLDELNGLLKKITRS</sequence>
<evidence type="ECO:0000313" key="1">
    <source>
        <dbReference type="EMBL" id="MBC6011906.1"/>
    </source>
</evidence>
<dbReference type="EMBL" id="JACRWH010000009">
    <property type="protein sequence ID" value="MBC6011906.1"/>
    <property type="molecule type" value="Genomic_DNA"/>
</dbReference>
<evidence type="ECO:0000313" key="2">
    <source>
        <dbReference type="Proteomes" id="UP000649075"/>
    </source>
</evidence>
<organism evidence="1 2">
    <name type="scientific">Holdemanella hominis</name>
    <dbReference type="NCBI Taxonomy" id="2764327"/>
    <lineage>
        <taxon>Bacteria</taxon>
        <taxon>Bacillati</taxon>
        <taxon>Bacillota</taxon>
        <taxon>Erysipelotrichia</taxon>
        <taxon>Erysipelotrichales</taxon>
        <taxon>Erysipelotrichaceae</taxon>
        <taxon>Holdemanella</taxon>
    </lineage>
</organism>
<name>A0ABR7KHH6_9FIRM</name>
<keyword evidence="2" id="KW-1185">Reference proteome</keyword>
<dbReference type="Proteomes" id="UP000649075">
    <property type="component" value="Unassembled WGS sequence"/>
</dbReference>
<proteinExistence type="predicted"/>
<comment type="caution">
    <text evidence="1">The sequence shown here is derived from an EMBL/GenBank/DDBJ whole genome shotgun (WGS) entry which is preliminary data.</text>
</comment>
<gene>
    <name evidence="1" type="ORF">H8911_03935</name>
</gene>
<dbReference type="RefSeq" id="WP_158567584.1">
    <property type="nucleotide sequence ID" value="NZ_JACRWH010000009.1"/>
</dbReference>
<accession>A0ABR7KHH6</accession>